<evidence type="ECO:0000259" key="1">
    <source>
        <dbReference type="Pfam" id="PF10057"/>
    </source>
</evidence>
<evidence type="ECO:0000313" key="2">
    <source>
        <dbReference type="EMBL" id="MFC7062988.1"/>
    </source>
</evidence>
<keyword evidence="3" id="KW-1185">Reference proteome</keyword>
<dbReference type="RefSeq" id="WP_204711661.1">
    <property type="nucleotide sequence ID" value="NZ_JBHSZV010000036.1"/>
</dbReference>
<feature type="domain" description="Na+-translocating membrane potential-generating system MpsC" evidence="1">
    <location>
        <begin position="130"/>
        <end position="228"/>
    </location>
</feature>
<name>A0ABW2EL23_9BACI</name>
<gene>
    <name evidence="2" type="ORF">ACFQIC_14235</name>
</gene>
<dbReference type="InterPro" id="IPR018745">
    <property type="entry name" value="MpsC"/>
</dbReference>
<dbReference type="EMBL" id="JBHSZV010000036">
    <property type="protein sequence ID" value="MFC7062988.1"/>
    <property type="molecule type" value="Genomic_DNA"/>
</dbReference>
<dbReference type="Proteomes" id="UP001596410">
    <property type="component" value="Unassembled WGS sequence"/>
</dbReference>
<comment type="caution">
    <text evidence="2">The sequence shown here is derived from an EMBL/GenBank/DDBJ whole genome shotgun (WGS) entry which is preliminary data.</text>
</comment>
<evidence type="ECO:0000313" key="3">
    <source>
        <dbReference type="Proteomes" id="UP001596410"/>
    </source>
</evidence>
<sequence length="232" mass="27010">MEEKSVQAEVASYTGRLFRDNFGKGPSSVYVSIKHPFITIYLSEFLAPMEKVLIGQRNFMKIEENRDLLMKELLPEIKATLRVTADIHVENIYYDWSLSNRTGILVGVMKEDQEVKEHSEFPDYPHKLEIQDEIIKVSEQAEKVPELVDSLYLNSRTLIIERMGILVEIEKELIRSGFRESLRLSKRRLEKRMLDAKVIETILGTPVIDTFVDWDFDLDKSHIIIILKPKKS</sequence>
<proteinExistence type="predicted"/>
<feature type="domain" description="Na+-translocating membrane potential-generating system MpsC" evidence="1">
    <location>
        <begin position="4"/>
        <end position="110"/>
    </location>
</feature>
<protein>
    <submittedName>
        <fullName evidence="2">Na-translocating system protein MpsC family protein</fullName>
    </submittedName>
</protein>
<accession>A0ABW2EL23</accession>
<organism evidence="2 3">
    <name type="scientific">Halobacillus seohaensis</name>
    <dbReference type="NCBI Taxonomy" id="447421"/>
    <lineage>
        <taxon>Bacteria</taxon>
        <taxon>Bacillati</taxon>
        <taxon>Bacillota</taxon>
        <taxon>Bacilli</taxon>
        <taxon>Bacillales</taxon>
        <taxon>Bacillaceae</taxon>
        <taxon>Halobacillus</taxon>
    </lineage>
</organism>
<dbReference type="Pfam" id="PF10057">
    <property type="entry name" value="MpsC"/>
    <property type="match status" value="2"/>
</dbReference>
<reference evidence="3" key="1">
    <citation type="journal article" date="2019" name="Int. J. Syst. Evol. Microbiol.">
        <title>The Global Catalogue of Microorganisms (GCM) 10K type strain sequencing project: providing services to taxonomists for standard genome sequencing and annotation.</title>
        <authorList>
            <consortium name="The Broad Institute Genomics Platform"/>
            <consortium name="The Broad Institute Genome Sequencing Center for Infectious Disease"/>
            <person name="Wu L."/>
            <person name="Ma J."/>
        </authorList>
    </citation>
    <scope>NUCLEOTIDE SEQUENCE [LARGE SCALE GENOMIC DNA]</scope>
    <source>
        <strain evidence="3">CGMCC 4.1621</strain>
    </source>
</reference>